<organism evidence="1">
    <name type="scientific">uncultured Rubrobacteraceae bacterium</name>
    <dbReference type="NCBI Taxonomy" id="349277"/>
    <lineage>
        <taxon>Bacteria</taxon>
        <taxon>Bacillati</taxon>
        <taxon>Actinomycetota</taxon>
        <taxon>Rubrobacteria</taxon>
        <taxon>Rubrobacterales</taxon>
        <taxon>Rubrobacteraceae</taxon>
        <taxon>environmental samples</taxon>
    </lineage>
</organism>
<gene>
    <name evidence="1" type="ORF">AVDCRST_MAG12-2567</name>
</gene>
<dbReference type="SUPFAM" id="SSF50129">
    <property type="entry name" value="GroES-like"/>
    <property type="match status" value="1"/>
</dbReference>
<accession>A0A6J4SH00</accession>
<evidence type="ECO:0000313" key="1">
    <source>
        <dbReference type="EMBL" id="CAA9499140.1"/>
    </source>
</evidence>
<dbReference type="EMBL" id="CADCVK010000367">
    <property type="protein sequence ID" value="CAA9499140.1"/>
    <property type="molecule type" value="Genomic_DNA"/>
</dbReference>
<dbReference type="InterPro" id="IPR021276">
    <property type="entry name" value="DUF2855"/>
</dbReference>
<reference evidence="1" key="1">
    <citation type="submission" date="2020-02" db="EMBL/GenBank/DDBJ databases">
        <authorList>
            <person name="Meier V. D."/>
        </authorList>
    </citation>
    <scope>NUCLEOTIDE SEQUENCE</scope>
    <source>
        <strain evidence="1">AVDCRST_MAG12</strain>
    </source>
</reference>
<dbReference type="InterPro" id="IPR011032">
    <property type="entry name" value="GroES-like_sf"/>
</dbReference>
<dbReference type="Pfam" id="PF11017">
    <property type="entry name" value="DUF2855"/>
    <property type="match status" value="1"/>
</dbReference>
<protein>
    <recommendedName>
        <fullName evidence="2">Bll1370 protein</fullName>
    </recommendedName>
</protein>
<evidence type="ECO:0008006" key="2">
    <source>
        <dbReference type="Google" id="ProtNLM"/>
    </source>
</evidence>
<name>A0A6J4SH00_9ACTN</name>
<proteinExistence type="predicted"/>
<sequence length="362" mass="38539">MIKENWDVLVRRDDFGVTDVREATNLTLEPGEVRLSVERFGVTSNNVTYAYLGEAAGYWDAFPAPAGWGRVPAWGFATVEASRNPDYAEGTRVFGLVPMFTRFTVAPESAYGGFSDSAPHRRTMHPFYRQYRIVGPGDALDGMRTVFRSVYRTSLLLADVVSEKAAELGAHVTALITSASSKTALGLAHALSGRDRVTTHGLTSAGNLAFVRGTGLYEAVTTYDTVGDAGMASPVVLTDFAGRGFVVSAVHERFGDDLAPSQAVGGTHTEAFEAAARATGLPGPAPTRVFGPALEAERIERVGAAAYAAAVDEAEGEFVAAARHWLRVDDQSGSEVVVRVLAEAFSGRLDADVVQVLHPNGL</sequence>
<dbReference type="AlphaFoldDB" id="A0A6J4SH00"/>